<dbReference type="InterPro" id="IPR036163">
    <property type="entry name" value="HMA_dom_sf"/>
</dbReference>
<comment type="similarity">
    <text evidence="2 14">Belongs to the cation transport ATPase (P-type) (TC 3.A.3) family. Type IB subfamily.</text>
</comment>
<dbReference type="PROSITE" id="PS01047">
    <property type="entry name" value="HMA_1"/>
    <property type="match status" value="1"/>
</dbReference>
<dbReference type="GO" id="GO:0016463">
    <property type="term" value="F:P-type zinc transporter activity"/>
    <property type="evidence" value="ECO:0007669"/>
    <property type="project" value="UniProtKB-EC"/>
</dbReference>
<dbReference type="AlphaFoldDB" id="A0A7C3G9E0"/>
<keyword evidence="6 14" id="KW-0479">Metal-binding</keyword>
<dbReference type="Proteomes" id="UP000886042">
    <property type="component" value="Unassembled WGS sequence"/>
</dbReference>
<evidence type="ECO:0000256" key="13">
    <source>
        <dbReference type="ARBA" id="ARBA00047308"/>
    </source>
</evidence>
<dbReference type="InterPro" id="IPR018303">
    <property type="entry name" value="ATPase_P-typ_P_site"/>
</dbReference>
<dbReference type="InterPro" id="IPR023298">
    <property type="entry name" value="ATPase_P-typ_TM_dom_sf"/>
</dbReference>
<keyword evidence="16" id="KW-0378">Hydrolase</keyword>
<keyword evidence="8 14" id="KW-0067">ATP-binding</keyword>
<dbReference type="InterPro" id="IPR006121">
    <property type="entry name" value="HMA_dom"/>
</dbReference>
<dbReference type="NCBIfam" id="TIGR01511">
    <property type="entry name" value="ATPase-IB1_Cu"/>
    <property type="match status" value="1"/>
</dbReference>
<dbReference type="PROSITE" id="PS50846">
    <property type="entry name" value="HMA_2"/>
    <property type="match status" value="1"/>
</dbReference>
<dbReference type="GO" id="GO:0016887">
    <property type="term" value="F:ATP hydrolysis activity"/>
    <property type="evidence" value="ECO:0007669"/>
    <property type="project" value="InterPro"/>
</dbReference>
<evidence type="ECO:0000256" key="5">
    <source>
        <dbReference type="ARBA" id="ARBA00022692"/>
    </source>
</evidence>
<dbReference type="SFLD" id="SFLDG00002">
    <property type="entry name" value="C1.7:_P-type_atpase_like"/>
    <property type="match status" value="1"/>
</dbReference>
<dbReference type="InterPro" id="IPR001757">
    <property type="entry name" value="P_typ_ATPase"/>
</dbReference>
<gene>
    <name evidence="16" type="primary">cadA</name>
    <name evidence="16" type="ORF">ENJ46_05455</name>
</gene>
<dbReference type="InterPro" id="IPR036412">
    <property type="entry name" value="HAD-like_sf"/>
</dbReference>
<keyword evidence="4" id="KW-0597">Phosphoprotein</keyword>
<evidence type="ECO:0000256" key="14">
    <source>
        <dbReference type="RuleBase" id="RU362081"/>
    </source>
</evidence>
<reference evidence="16" key="1">
    <citation type="journal article" date="2020" name="mSystems">
        <title>Genome- and Community-Level Interaction Insights into Carbon Utilization and Element Cycling Functions of Hydrothermarchaeota in Hydrothermal Sediment.</title>
        <authorList>
            <person name="Zhou Z."/>
            <person name="Liu Y."/>
            <person name="Xu W."/>
            <person name="Pan J."/>
            <person name="Luo Z.H."/>
            <person name="Li M."/>
        </authorList>
    </citation>
    <scope>NUCLEOTIDE SEQUENCE [LARGE SCALE GENOMIC DNA]</scope>
    <source>
        <strain evidence="16">HyVt-489</strain>
    </source>
</reference>
<dbReference type="GO" id="GO:0005886">
    <property type="term" value="C:plasma membrane"/>
    <property type="evidence" value="ECO:0007669"/>
    <property type="project" value="UniProtKB-SubCell"/>
</dbReference>
<dbReference type="NCBIfam" id="TIGR01512">
    <property type="entry name" value="ATPase-IB2_Cd"/>
    <property type="match status" value="1"/>
</dbReference>
<evidence type="ECO:0000259" key="15">
    <source>
        <dbReference type="PROSITE" id="PS50846"/>
    </source>
</evidence>
<dbReference type="PRINTS" id="PR00119">
    <property type="entry name" value="CATATPASE"/>
</dbReference>
<dbReference type="SFLD" id="SFLDF00027">
    <property type="entry name" value="p-type_atpase"/>
    <property type="match status" value="1"/>
</dbReference>
<dbReference type="EMBL" id="DRMN01000355">
    <property type="protein sequence ID" value="HFB55352.1"/>
    <property type="molecule type" value="Genomic_DNA"/>
</dbReference>
<dbReference type="Gene3D" id="3.40.1110.10">
    <property type="entry name" value="Calcium-transporting ATPase, cytoplasmic domain N"/>
    <property type="match status" value="1"/>
</dbReference>
<evidence type="ECO:0000256" key="6">
    <source>
        <dbReference type="ARBA" id="ARBA00022723"/>
    </source>
</evidence>
<feature type="transmembrane region" description="Helical" evidence="14">
    <location>
        <begin position="120"/>
        <end position="140"/>
    </location>
</feature>
<dbReference type="InterPro" id="IPR051014">
    <property type="entry name" value="Cation_Transport_ATPase_IB"/>
</dbReference>
<evidence type="ECO:0000256" key="10">
    <source>
        <dbReference type="ARBA" id="ARBA00022989"/>
    </source>
</evidence>
<dbReference type="GO" id="GO:0046872">
    <property type="term" value="F:metal ion binding"/>
    <property type="evidence" value="ECO:0007669"/>
    <property type="project" value="UniProtKB-KW"/>
</dbReference>
<dbReference type="InterPro" id="IPR023299">
    <property type="entry name" value="ATPase_P-typ_cyto_dom_N"/>
</dbReference>
<keyword evidence="3 14" id="KW-1003">Cell membrane</keyword>
<evidence type="ECO:0000256" key="7">
    <source>
        <dbReference type="ARBA" id="ARBA00022741"/>
    </source>
</evidence>
<evidence type="ECO:0000313" key="16">
    <source>
        <dbReference type="EMBL" id="HFB55352.1"/>
    </source>
</evidence>
<comment type="subcellular location">
    <subcellularLocation>
        <location evidence="1">Cell membrane</location>
        <topology evidence="1">Multi-pass membrane protein</topology>
    </subcellularLocation>
</comment>
<evidence type="ECO:0000256" key="11">
    <source>
        <dbReference type="ARBA" id="ARBA00023136"/>
    </source>
</evidence>
<dbReference type="PRINTS" id="PR00941">
    <property type="entry name" value="CDATPASE"/>
</dbReference>
<dbReference type="NCBIfam" id="TIGR01494">
    <property type="entry name" value="ATPase_P-type"/>
    <property type="match status" value="1"/>
</dbReference>
<dbReference type="Pfam" id="PF00702">
    <property type="entry name" value="Hydrolase"/>
    <property type="match status" value="1"/>
</dbReference>
<dbReference type="InterPro" id="IPR017969">
    <property type="entry name" value="Heavy-metal-associated_CS"/>
</dbReference>
<dbReference type="Pfam" id="PF00403">
    <property type="entry name" value="HMA"/>
    <property type="match status" value="1"/>
</dbReference>
<evidence type="ECO:0000256" key="9">
    <source>
        <dbReference type="ARBA" id="ARBA00022967"/>
    </source>
</evidence>
<evidence type="ECO:0000256" key="3">
    <source>
        <dbReference type="ARBA" id="ARBA00022475"/>
    </source>
</evidence>
<name>A0A7C3G9E0_9PROT</name>
<evidence type="ECO:0000256" key="2">
    <source>
        <dbReference type="ARBA" id="ARBA00006024"/>
    </source>
</evidence>
<feature type="transmembrane region" description="Helical" evidence="14">
    <location>
        <begin position="356"/>
        <end position="381"/>
    </location>
</feature>
<keyword evidence="7 14" id="KW-0547">Nucleotide-binding</keyword>
<dbReference type="Gene3D" id="2.70.150.10">
    <property type="entry name" value="Calcium-transporting ATPase, cytoplasmic transduction domain A"/>
    <property type="match status" value="1"/>
</dbReference>
<keyword evidence="9" id="KW-1278">Translocase</keyword>
<dbReference type="InterPro" id="IPR059000">
    <property type="entry name" value="ATPase_P-type_domA"/>
</dbReference>
<dbReference type="SUPFAM" id="SSF55008">
    <property type="entry name" value="HMA, heavy metal-associated domain"/>
    <property type="match status" value="1"/>
</dbReference>
<dbReference type="Gene3D" id="3.30.70.100">
    <property type="match status" value="1"/>
</dbReference>
<dbReference type="SUPFAM" id="SSF81653">
    <property type="entry name" value="Calcium ATPase, transduction domain A"/>
    <property type="match status" value="1"/>
</dbReference>
<dbReference type="SUPFAM" id="SSF56784">
    <property type="entry name" value="HAD-like"/>
    <property type="match status" value="1"/>
</dbReference>
<dbReference type="InterPro" id="IPR023214">
    <property type="entry name" value="HAD_sf"/>
</dbReference>
<comment type="caution">
    <text evidence="16">The sequence shown here is derived from an EMBL/GenBank/DDBJ whole genome shotgun (WGS) entry which is preliminary data.</text>
</comment>
<dbReference type="CDD" id="cd00371">
    <property type="entry name" value="HMA"/>
    <property type="match status" value="1"/>
</dbReference>
<dbReference type="InterPro" id="IPR008250">
    <property type="entry name" value="ATPase_P-typ_transduc_dom_A_sf"/>
</dbReference>
<comment type="catalytic activity">
    <reaction evidence="13">
        <text>Zn(2+)(in) + ATP + H2O = Zn(2+)(out) + ADP + phosphate + H(+)</text>
        <dbReference type="Rhea" id="RHEA:20621"/>
        <dbReference type="ChEBI" id="CHEBI:15377"/>
        <dbReference type="ChEBI" id="CHEBI:15378"/>
        <dbReference type="ChEBI" id="CHEBI:29105"/>
        <dbReference type="ChEBI" id="CHEBI:30616"/>
        <dbReference type="ChEBI" id="CHEBI:43474"/>
        <dbReference type="ChEBI" id="CHEBI:456216"/>
        <dbReference type="EC" id="7.2.2.12"/>
    </reaction>
</comment>
<dbReference type="NCBIfam" id="TIGR01525">
    <property type="entry name" value="ATPase-IB_hvy"/>
    <property type="match status" value="1"/>
</dbReference>
<feature type="transmembrane region" description="Helical" evidence="14">
    <location>
        <begin position="324"/>
        <end position="344"/>
    </location>
</feature>
<feature type="transmembrane region" description="Helical" evidence="14">
    <location>
        <begin position="90"/>
        <end position="108"/>
    </location>
</feature>
<keyword evidence="5 14" id="KW-0812">Transmembrane</keyword>
<protein>
    <recommendedName>
        <fullName evidence="12">P-type Zn(2+) transporter</fullName>
        <ecNumber evidence="12">7.2.2.12</ecNumber>
    </recommendedName>
</protein>
<dbReference type="InterPro" id="IPR044492">
    <property type="entry name" value="P_typ_ATPase_HD_dom"/>
</dbReference>
<feature type="domain" description="HMA" evidence="15">
    <location>
        <begin position="3"/>
        <end position="69"/>
    </location>
</feature>
<dbReference type="SUPFAM" id="SSF81665">
    <property type="entry name" value="Calcium ATPase, transmembrane domain M"/>
    <property type="match status" value="1"/>
</dbReference>
<dbReference type="GO" id="GO:0015086">
    <property type="term" value="F:cadmium ion transmembrane transporter activity"/>
    <property type="evidence" value="ECO:0007669"/>
    <property type="project" value="TreeGrafter"/>
</dbReference>
<keyword evidence="11 14" id="KW-0472">Membrane</keyword>
<proteinExistence type="inferred from homology"/>
<dbReference type="FunFam" id="2.70.150.10:FF:000002">
    <property type="entry name" value="Copper-transporting ATPase 1, putative"/>
    <property type="match status" value="1"/>
</dbReference>
<dbReference type="SFLD" id="SFLDS00003">
    <property type="entry name" value="Haloacid_Dehalogenase"/>
    <property type="match status" value="1"/>
</dbReference>
<evidence type="ECO:0000256" key="4">
    <source>
        <dbReference type="ARBA" id="ARBA00022553"/>
    </source>
</evidence>
<evidence type="ECO:0000256" key="1">
    <source>
        <dbReference type="ARBA" id="ARBA00004651"/>
    </source>
</evidence>
<dbReference type="Pfam" id="PF00122">
    <property type="entry name" value="E1-E2_ATPase"/>
    <property type="match status" value="1"/>
</dbReference>
<accession>A0A7C3G9E0</accession>
<feature type="transmembrane region" description="Helical" evidence="14">
    <location>
        <begin position="661"/>
        <end position="679"/>
    </location>
</feature>
<keyword evidence="10 14" id="KW-1133">Transmembrane helix</keyword>
<sequence>MTKDTILNIEGMDCQSCAGPIEKAVCALPGIKDVSVNVGSGNIKFSIEDRDANVETVSNIIRKLGYKVSADLDKSKAQPSSWYQTKKGRLVLFTGTMLVLATLVFILAKDALVGFGNFNIEVYELGFAIAALVALWPLAVKAFRAARAGSPFTIETLVTLAVIGAIAIAASAEAAVVVFLFAVGEMLESMAAAKARKSVEALADLAPKTALLVDSDSVKEVAAETLMVGSIVEVRPGGRVPADGEIISGSTTLDESALTGESMPVRRSVGDPVFAGTINADGVIRLRVDKTSNDNMVAQIMALVEEAEAAKSPTARFIDDFSRYYTPGVLVVGILVACIPPLLFSAQWMPWIYKGLAILLIGCPCALVLSTPAAITSGIAAGAKRGLLMKGGVVLEAIGKVKTIAFDKTGTLTEGTPKVTDVITFKGEESDMLSLAAAVETTSSHPLAVAIVDAAKERGANFSIAKDAKALSGRGVQGKVGKNTITIASPRYAEEIATINDAARKTFLALEEGGKTLGVVIKDKTLLGVLAMRDELREDAREAMDTLTALGINTIMLTGDNARTGKAIAAQLGMDVEAELMPDDKLSTIERLKESGSVAMVGDGINDAPALARADVGIAMGGGTDVALETADAALLRERVSGIPALVKLSRASMRNIHQNIGFALLLKAIFLVTTLFGATSLWMAILADTGATVIVTLNALRLLRFDPYK</sequence>
<dbReference type="GO" id="GO:0005524">
    <property type="term" value="F:ATP binding"/>
    <property type="evidence" value="ECO:0007669"/>
    <property type="project" value="UniProtKB-UniRule"/>
</dbReference>
<dbReference type="InterPro" id="IPR027256">
    <property type="entry name" value="P-typ_ATPase_IB"/>
</dbReference>
<dbReference type="Gene3D" id="3.40.50.1000">
    <property type="entry name" value="HAD superfamily/HAD-like"/>
    <property type="match status" value="1"/>
</dbReference>
<organism evidence="16">
    <name type="scientific">Hellea balneolensis</name>
    <dbReference type="NCBI Taxonomy" id="287478"/>
    <lineage>
        <taxon>Bacteria</taxon>
        <taxon>Pseudomonadati</taxon>
        <taxon>Pseudomonadota</taxon>
        <taxon>Alphaproteobacteria</taxon>
        <taxon>Maricaulales</taxon>
        <taxon>Robiginitomaculaceae</taxon>
        <taxon>Hellea</taxon>
    </lineage>
</organism>
<dbReference type="PANTHER" id="PTHR48085">
    <property type="entry name" value="CADMIUM/ZINC-TRANSPORTING ATPASE HMA2-RELATED"/>
    <property type="match status" value="1"/>
</dbReference>
<evidence type="ECO:0000256" key="12">
    <source>
        <dbReference type="ARBA" id="ARBA00039097"/>
    </source>
</evidence>
<dbReference type="PROSITE" id="PS00154">
    <property type="entry name" value="ATPASE_E1_E2"/>
    <property type="match status" value="1"/>
</dbReference>
<evidence type="ECO:0000256" key="8">
    <source>
        <dbReference type="ARBA" id="ARBA00022840"/>
    </source>
</evidence>
<dbReference type="EC" id="7.2.2.12" evidence="12"/>
<dbReference type="PANTHER" id="PTHR48085:SF5">
    <property type="entry name" value="CADMIUM_ZINC-TRANSPORTING ATPASE HMA4-RELATED"/>
    <property type="match status" value="1"/>
</dbReference>